<dbReference type="InterPro" id="IPR013320">
    <property type="entry name" value="ConA-like_dom_sf"/>
</dbReference>
<gene>
    <name evidence="4" type="ORF">Prudu_004677</name>
</gene>
<dbReference type="Gene3D" id="2.60.120.920">
    <property type="match status" value="1"/>
</dbReference>
<dbReference type="SMART" id="SM00668">
    <property type="entry name" value="CTLH"/>
    <property type="match status" value="1"/>
</dbReference>
<dbReference type="SMART" id="SM00449">
    <property type="entry name" value="SPRY"/>
    <property type="match status" value="1"/>
</dbReference>
<dbReference type="InterPro" id="IPR003877">
    <property type="entry name" value="SPRY_dom"/>
</dbReference>
<dbReference type="PROSITE" id="PS50896">
    <property type="entry name" value="LISH"/>
    <property type="match status" value="1"/>
</dbReference>
<dbReference type="SUPFAM" id="SSF53756">
    <property type="entry name" value="UDP-Glycosyltransferase/glycogen phosphorylase"/>
    <property type="match status" value="1"/>
</dbReference>
<dbReference type="SUPFAM" id="SSF49899">
    <property type="entry name" value="Concanavalin A-like lectins/glucanases"/>
    <property type="match status" value="1"/>
</dbReference>
<dbReference type="InterPro" id="IPR043136">
    <property type="entry name" value="B30.2/SPRY_sf"/>
</dbReference>
<feature type="domain" description="CTLH" evidence="3">
    <location>
        <begin position="374"/>
        <end position="423"/>
    </location>
</feature>
<evidence type="ECO:0000259" key="3">
    <source>
        <dbReference type="PROSITE" id="PS50897"/>
    </source>
</evidence>
<feature type="signal peptide" evidence="1">
    <location>
        <begin position="1"/>
        <end position="22"/>
    </location>
</feature>
<sequence>MAVQVLQSTVIAMILFQLLVYSHEFCSSSVFGVGKVIIAADPFRLNPSGNLPSPWKIAMLAQIQTMSNNTNSTNGHSDRDLGLWFLEQSRLGSARVPTDMDEDEEAPTELNTINSSGGFLVVSPDKLSAKYTNVNLHGHDVGVVQANKPAPVKRLVYYFEIYVKDAGTKGQIAIGFTSESFKMRRQPGWEANSCGYHGDDGLLYRGHGKGEAFGPTYTSGDIVGGGINYASQEFFFTKNGAVVGTVPKDMKGPLFPTIAVHSQNEEYVEFEAQERMKQQRMIEKISLPTVSHGIVRSYLLHYGYEDTLNSFDMASKTTVPPVHIAQENGFDEQDVVFALNERKTLRQNQILAMAARSIKLLDLYLADHFSLLMKLIRNGEIDSALGKLREWYPQIVQDDKSATCFLLHCQKFIELVRVGALEEAVKYGRMELAKFFGLPVFEDLVQDCVALLAYERPQESSVGYLLEESQREVVADTVNAMILSTNPNLKDSQSCLHSYLERKILKTKQRMVHVEVHRIRMHHPQFRFQCTILKQKSSFLVPLYHEVAPMAVVFIKIQPNKRAIVMDMKHHHHHFLLISCPAQGHINPTLQLAKRLIGIGGTHVTYATTIHGLTKIKSFPSLEGLSYASFSDGCDDGIKPINDPNLFMSEFKLVGSKTLKALIEKISTSQDHSGPVTFLIYSVLLPWAAEVASDCGIPSAFLCIQSTTSFALCHHYINHFHNCPPFPNSMTIEGLPPFAPTELPSFLLPTSPHVLVIPTFQEHIQVLEQGKPNSSLALLNTFDALEGQQSKLSDHQA</sequence>
<dbReference type="InterPro" id="IPR013144">
    <property type="entry name" value="CRA_dom"/>
</dbReference>
<dbReference type="PROSITE" id="PS50897">
    <property type="entry name" value="CTLH"/>
    <property type="match status" value="1"/>
</dbReference>
<keyword evidence="4" id="KW-0675">Receptor</keyword>
<feature type="chain" id="PRO_5021402296" evidence="1">
    <location>
        <begin position="23"/>
        <end position="797"/>
    </location>
</feature>
<dbReference type="InterPro" id="IPR050618">
    <property type="entry name" value="Ubq-SigPath_Reg"/>
</dbReference>
<reference evidence="4" key="1">
    <citation type="journal article" date="2019" name="Science">
        <title>Mutation of a bHLH transcription factor allowed almond domestication.</title>
        <authorList>
            <person name="Sanchez-Perez R."/>
            <person name="Pavan S."/>
            <person name="Mazzeo R."/>
            <person name="Moldovan C."/>
            <person name="Aiese Cigliano R."/>
            <person name="Del Cueto J."/>
            <person name="Ricciardi F."/>
            <person name="Lotti C."/>
            <person name="Ricciardi L."/>
            <person name="Dicenta F."/>
            <person name="Lopez-Marques R.L."/>
            <person name="Lindberg Moller B."/>
        </authorList>
    </citation>
    <scope>NUCLEOTIDE SEQUENCE</scope>
</reference>
<dbReference type="Gene3D" id="3.40.50.2000">
    <property type="entry name" value="Glycogen Phosphorylase B"/>
    <property type="match status" value="1"/>
</dbReference>
<dbReference type="InterPro" id="IPR024964">
    <property type="entry name" value="CTLH/CRA"/>
</dbReference>
<dbReference type="Pfam" id="PF10607">
    <property type="entry name" value="CTLH"/>
    <property type="match status" value="1"/>
</dbReference>
<dbReference type="AlphaFoldDB" id="A0A4Y1QVX3"/>
<name>A0A4Y1QVX3_PRUDU</name>
<protein>
    <submittedName>
        <fullName evidence="4">SPla/RYanodine receptor domain-containing protein</fullName>
    </submittedName>
</protein>
<dbReference type="InterPro" id="IPR006594">
    <property type="entry name" value="LisH"/>
</dbReference>
<dbReference type="InterPro" id="IPR001870">
    <property type="entry name" value="B30.2/SPRY"/>
</dbReference>
<evidence type="ECO:0000259" key="2">
    <source>
        <dbReference type="PROSITE" id="PS50188"/>
    </source>
</evidence>
<feature type="domain" description="B30.2/SPRY" evidence="2">
    <location>
        <begin position="88"/>
        <end position="277"/>
    </location>
</feature>
<accession>A0A4Y1QVX3</accession>
<dbReference type="EMBL" id="AP019297">
    <property type="protein sequence ID" value="BBG96001.1"/>
    <property type="molecule type" value="Genomic_DNA"/>
</dbReference>
<proteinExistence type="predicted"/>
<organism evidence="4">
    <name type="scientific">Prunus dulcis</name>
    <name type="common">Almond</name>
    <name type="synonym">Amygdalus dulcis</name>
    <dbReference type="NCBI Taxonomy" id="3755"/>
    <lineage>
        <taxon>Eukaryota</taxon>
        <taxon>Viridiplantae</taxon>
        <taxon>Streptophyta</taxon>
        <taxon>Embryophyta</taxon>
        <taxon>Tracheophyta</taxon>
        <taxon>Spermatophyta</taxon>
        <taxon>Magnoliopsida</taxon>
        <taxon>eudicotyledons</taxon>
        <taxon>Gunneridae</taxon>
        <taxon>Pentapetalae</taxon>
        <taxon>rosids</taxon>
        <taxon>fabids</taxon>
        <taxon>Rosales</taxon>
        <taxon>Rosaceae</taxon>
        <taxon>Amygdaloideae</taxon>
        <taxon>Amygdaleae</taxon>
        <taxon>Prunus</taxon>
    </lineage>
</organism>
<dbReference type="PROSITE" id="PS50188">
    <property type="entry name" value="B302_SPRY"/>
    <property type="match status" value="1"/>
</dbReference>
<dbReference type="InterPro" id="IPR044736">
    <property type="entry name" value="Gid1/RanBPM/SPLA_SPRY"/>
</dbReference>
<evidence type="ECO:0000256" key="1">
    <source>
        <dbReference type="SAM" id="SignalP"/>
    </source>
</evidence>
<dbReference type="Pfam" id="PF00622">
    <property type="entry name" value="SPRY"/>
    <property type="match status" value="1"/>
</dbReference>
<dbReference type="FunFam" id="2.60.120.920:FF:000092">
    <property type="entry name" value="Ran-binding protein M homolog"/>
    <property type="match status" value="1"/>
</dbReference>
<dbReference type="SMART" id="SM00757">
    <property type="entry name" value="CRA"/>
    <property type="match status" value="1"/>
</dbReference>
<keyword evidence="1" id="KW-0732">Signal</keyword>
<dbReference type="InterPro" id="IPR006595">
    <property type="entry name" value="CTLH_C"/>
</dbReference>
<evidence type="ECO:0000313" key="4">
    <source>
        <dbReference type="EMBL" id="BBG96001.1"/>
    </source>
</evidence>
<dbReference type="PANTHER" id="PTHR12864">
    <property type="entry name" value="RAN BINDING PROTEIN 9-RELATED"/>
    <property type="match status" value="1"/>
</dbReference>
<dbReference type="CDD" id="cd12885">
    <property type="entry name" value="SPRY_RanBP_like"/>
    <property type="match status" value="1"/>
</dbReference>